<gene>
    <name evidence="1" type="ORF">S01H1_67181</name>
</gene>
<sequence length="31" mass="3278">MSAPFMESFDGGDWDKNLGAHALGSGTYVDT</sequence>
<organism evidence="1">
    <name type="scientific">marine sediment metagenome</name>
    <dbReference type="NCBI Taxonomy" id="412755"/>
    <lineage>
        <taxon>unclassified sequences</taxon>
        <taxon>metagenomes</taxon>
        <taxon>ecological metagenomes</taxon>
    </lineage>
</organism>
<proteinExistence type="predicted"/>
<evidence type="ECO:0000313" key="1">
    <source>
        <dbReference type="EMBL" id="GAG36550.1"/>
    </source>
</evidence>
<dbReference type="AlphaFoldDB" id="X0X0N8"/>
<comment type="caution">
    <text evidence="1">The sequence shown here is derived from an EMBL/GenBank/DDBJ whole genome shotgun (WGS) entry which is preliminary data.</text>
</comment>
<protein>
    <submittedName>
        <fullName evidence="1">Uncharacterized protein</fullName>
    </submittedName>
</protein>
<feature type="non-terminal residue" evidence="1">
    <location>
        <position position="31"/>
    </location>
</feature>
<name>X0X0N8_9ZZZZ</name>
<reference evidence="1" key="1">
    <citation type="journal article" date="2014" name="Front. Microbiol.">
        <title>High frequency of phylogenetically diverse reductive dehalogenase-homologous genes in deep subseafloor sedimentary metagenomes.</title>
        <authorList>
            <person name="Kawai M."/>
            <person name="Futagami T."/>
            <person name="Toyoda A."/>
            <person name="Takaki Y."/>
            <person name="Nishi S."/>
            <person name="Hori S."/>
            <person name="Arai W."/>
            <person name="Tsubouchi T."/>
            <person name="Morono Y."/>
            <person name="Uchiyama I."/>
            <person name="Ito T."/>
            <person name="Fujiyama A."/>
            <person name="Inagaki F."/>
            <person name="Takami H."/>
        </authorList>
    </citation>
    <scope>NUCLEOTIDE SEQUENCE</scope>
    <source>
        <strain evidence="1">Expedition CK06-06</strain>
    </source>
</reference>
<dbReference type="EMBL" id="BARS01044473">
    <property type="protein sequence ID" value="GAG36550.1"/>
    <property type="molecule type" value="Genomic_DNA"/>
</dbReference>
<accession>X0X0N8</accession>